<proteinExistence type="predicted"/>
<dbReference type="InterPro" id="IPR031009">
    <property type="entry name" value="Tcm_partner"/>
</dbReference>
<dbReference type="EMBL" id="CP029843">
    <property type="protein sequence ID" value="AWV08189.1"/>
    <property type="molecule type" value="Genomic_DNA"/>
</dbReference>
<protein>
    <recommendedName>
        <fullName evidence="3">Three-Cys-motif partner protein TcmP</fullName>
    </recommendedName>
</protein>
<evidence type="ECO:0000313" key="2">
    <source>
        <dbReference type="Proteomes" id="UP000249447"/>
    </source>
</evidence>
<gene>
    <name evidence="1" type="ORF">C9I47_2511</name>
</gene>
<accession>A0A2U9TEZ0</accession>
<dbReference type="KEGG" id="lmb:C9I47_2511"/>
<dbReference type="NCBIfam" id="TIGR04474">
    <property type="entry name" value="tcm_partner"/>
    <property type="match status" value="1"/>
</dbReference>
<reference evidence="1 2" key="1">
    <citation type="submission" date="2018-05" db="EMBL/GenBank/DDBJ databases">
        <title>The complete genome of Lysobacter maris HZ9B, a marine bacterium antagonistic against terrestrial plant pathogens.</title>
        <authorList>
            <person name="Zhang X.-Q."/>
        </authorList>
    </citation>
    <scope>NUCLEOTIDE SEQUENCE [LARGE SCALE GENOMIC DNA]</scope>
    <source>
        <strain evidence="1 2">HZ9B</strain>
    </source>
</reference>
<dbReference type="AlphaFoldDB" id="A0A2U9TEZ0"/>
<organism evidence="1 2">
    <name type="scientific">Marilutibacter maris</name>
    <dbReference type="NCBI Taxonomy" id="1605891"/>
    <lineage>
        <taxon>Bacteria</taxon>
        <taxon>Pseudomonadati</taxon>
        <taxon>Pseudomonadota</taxon>
        <taxon>Gammaproteobacteria</taxon>
        <taxon>Lysobacterales</taxon>
        <taxon>Lysobacteraceae</taxon>
        <taxon>Marilutibacter</taxon>
    </lineage>
</organism>
<dbReference type="RefSeq" id="WP_111267237.1">
    <property type="nucleotide sequence ID" value="NZ_CP029843.1"/>
</dbReference>
<keyword evidence="2" id="KW-1185">Reference proteome</keyword>
<sequence length="276" mass="30785">MALSRGERHDTDPDDGLRRDVVGEWHSEKHRRLEQYVDITKATRKKFAGNAPSYVDLYCATGRSITRDTREVVDGSPLVAARAAAESVPFREIHIGDMDAANVQACESRLAAADLGQVVPYVGLAEATARQVVKRLNPYGLHLALLDPYSLKALPFEVVQILSGVKRMDLIVHISEMDLQRNVLGKGDFTGLDTFAPGWRDVVDLNQNSVSVKRQVLDYWMTIVGKLGYHVSDNIVRVTGARNQPLYWLALASRHALADRFWGEIRGASPQSRFTF</sequence>
<evidence type="ECO:0008006" key="3">
    <source>
        <dbReference type="Google" id="ProtNLM"/>
    </source>
</evidence>
<dbReference type="Proteomes" id="UP000249447">
    <property type="component" value="Chromosome"/>
</dbReference>
<dbReference type="OrthoDB" id="1551176at2"/>
<evidence type="ECO:0000313" key="1">
    <source>
        <dbReference type="EMBL" id="AWV08189.1"/>
    </source>
</evidence>
<name>A0A2U9TEZ0_9GAMM</name>